<reference evidence="1 2" key="1">
    <citation type="submission" date="2016-06" db="EMBL/GenBank/DDBJ databases">
        <title>Comparative genomics of the ectomycorrhizal sister species Rhizopogon vinicolor and Rhizopogon vesiculosus (Basidiomycota: Boletales) reveals a divergence of the mating type B locus.</title>
        <authorList>
            <consortium name="DOE Joint Genome Institute"/>
            <person name="Mujic A.B."/>
            <person name="Kuo A."/>
            <person name="Tritt A."/>
            <person name="Lipzen A."/>
            <person name="Chen C."/>
            <person name="Johnson J."/>
            <person name="Sharma A."/>
            <person name="Barry K."/>
            <person name="Grigoriev I.V."/>
            <person name="Spatafora J.W."/>
        </authorList>
    </citation>
    <scope>NUCLEOTIDE SEQUENCE [LARGE SCALE GENOMIC DNA]</scope>
    <source>
        <strain evidence="1 2">AM-OR11-026</strain>
    </source>
</reference>
<proteinExistence type="predicted"/>
<evidence type="ECO:0000313" key="2">
    <source>
        <dbReference type="Proteomes" id="UP000092154"/>
    </source>
</evidence>
<dbReference type="Proteomes" id="UP000092154">
    <property type="component" value="Unassembled WGS sequence"/>
</dbReference>
<dbReference type="EMBL" id="KV448159">
    <property type="protein sequence ID" value="OAX42313.1"/>
    <property type="molecule type" value="Genomic_DNA"/>
</dbReference>
<sequence>MPLVPRRKLTSTCTLASYCTLLSLHCRRSMRDKDFTVTSLKEFINEKTDIDILQLIGDSWCASYGWADRCQSAALTVRQRISIAHADSAMLRLTLGSRLAMSKTSLTNCA</sequence>
<accession>A0A1B7NBR3</accession>
<organism evidence="1 2">
    <name type="scientific">Rhizopogon vinicolor AM-OR11-026</name>
    <dbReference type="NCBI Taxonomy" id="1314800"/>
    <lineage>
        <taxon>Eukaryota</taxon>
        <taxon>Fungi</taxon>
        <taxon>Dikarya</taxon>
        <taxon>Basidiomycota</taxon>
        <taxon>Agaricomycotina</taxon>
        <taxon>Agaricomycetes</taxon>
        <taxon>Agaricomycetidae</taxon>
        <taxon>Boletales</taxon>
        <taxon>Suillineae</taxon>
        <taxon>Rhizopogonaceae</taxon>
        <taxon>Rhizopogon</taxon>
    </lineage>
</organism>
<protein>
    <submittedName>
        <fullName evidence="1">Uncharacterized protein</fullName>
    </submittedName>
</protein>
<keyword evidence="2" id="KW-1185">Reference proteome</keyword>
<evidence type="ECO:0000313" key="1">
    <source>
        <dbReference type="EMBL" id="OAX42313.1"/>
    </source>
</evidence>
<name>A0A1B7NBR3_9AGAM</name>
<dbReference type="InParanoid" id="A0A1B7NBR3"/>
<gene>
    <name evidence="1" type="ORF">K503DRAFT_766877</name>
</gene>
<dbReference type="AlphaFoldDB" id="A0A1B7NBR3"/>